<dbReference type="Proteomes" id="UP000299102">
    <property type="component" value="Unassembled WGS sequence"/>
</dbReference>
<feature type="compositionally biased region" description="Polar residues" evidence="1">
    <location>
        <begin position="40"/>
        <end position="51"/>
    </location>
</feature>
<reference evidence="2 3" key="1">
    <citation type="journal article" date="2019" name="Commun. Biol.">
        <title>The bagworm genome reveals a unique fibroin gene that provides high tensile strength.</title>
        <authorList>
            <person name="Kono N."/>
            <person name="Nakamura H."/>
            <person name="Ohtoshi R."/>
            <person name="Tomita M."/>
            <person name="Numata K."/>
            <person name="Arakawa K."/>
        </authorList>
    </citation>
    <scope>NUCLEOTIDE SEQUENCE [LARGE SCALE GENOMIC DNA]</scope>
</reference>
<evidence type="ECO:0000313" key="3">
    <source>
        <dbReference type="Proteomes" id="UP000299102"/>
    </source>
</evidence>
<protein>
    <submittedName>
        <fullName evidence="2">Uncharacterized protein</fullName>
    </submittedName>
</protein>
<keyword evidence="3" id="KW-1185">Reference proteome</keyword>
<dbReference type="EMBL" id="BGZK01000249">
    <property type="protein sequence ID" value="GBP31680.1"/>
    <property type="molecule type" value="Genomic_DNA"/>
</dbReference>
<proteinExistence type="predicted"/>
<dbReference type="AlphaFoldDB" id="A0A4C1UZK5"/>
<comment type="caution">
    <text evidence="2">The sequence shown here is derived from an EMBL/GenBank/DDBJ whole genome shotgun (WGS) entry which is preliminary data.</text>
</comment>
<organism evidence="2 3">
    <name type="scientific">Eumeta variegata</name>
    <name type="common">Bagworm moth</name>
    <name type="synonym">Eumeta japonica</name>
    <dbReference type="NCBI Taxonomy" id="151549"/>
    <lineage>
        <taxon>Eukaryota</taxon>
        <taxon>Metazoa</taxon>
        <taxon>Ecdysozoa</taxon>
        <taxon>Arthropoda</taxon>
        <taxon>Hexapoda</taxon>
        <taxon>Insecta</taxon>
        <taxon>Pterygota</taxon>
        <taxon>Neoptera</taxon>
        <taxon>Endopterygota</taxon>
        <taxon>Lepidoptera</taxon>
        <taxon>Glossata</taxon>
        <taxon>Ditrysia</taxon>
        <taxon>Tineoidea</taxon>
        <taxon>Psychidae</taxon>
        <taxon>Oiketicinae</taxon>
        <taxon>Eumeta</taxon>
    </lineage>
</organism>
<evidence type="ECO:0000256" key="1">
    <source>
        <dbReference type="SAM" id="MobiDB-lite"/>
    </source>
</evidence>
<sequence length="106" mass="11404">MSIPLTLSISPTIHPISSPVSFLVSVLAPALSRAPRPTFDSDTTQGTSMNFVGSKWEGAPTPALIGWSEIVFQRPQTLKALDTKLFALAQCGLRAANPRRHQYGNA</sequence>
<gene>
    <name evidence="2" type="ORF">EVAR_84126_1</name>
</gene>
<evidence type="ECO:0000313" key="2">
    <source>
        <dbReference type="EMBL" id="GBP31680.1"/>
    </source>
</evidence>
<accession>A0A4C1UZK5</accession>
<name>A0A4C1UZK5_EUMVA</name>
<feature type="region of interest" description="Disordered" evidence="1">
    <location>
        <begin position="35"/>
        <end position="54"/>
    </location>
</feature>